<evidence type="ECO:0000256" key="1">
    <source>
        <dbReference type="ARBA" id="ARBA00004498"/>
    </source>
</evidence>
<evidence type="ECO:0000256" key="4">
    <source>
        <dbReference type="ARBA" id="ARBA00022475"/>
    </source>
</evidence>
<comment type="PTM">
    <text evidence="14">Proteolytically cleaved before the transmembrane segment to yield the secreted ectodomain incorporated in the zona pellucida.</text>
</comment>
<dbReference type="Pfam" id="PF23344">
    <property type="entry name" value="ZP-N"/>
    <property type="match status" value="1"/>
</dbReference>
<evidence type="ECO:0000313" key="17">
    <source>
        <dbReference type="EMBL" id="RVE71953.1"/>
    </source>
</evidence>
<keyword evidence="5 14" id="KW-0964">Secreted</keyword>
<keyword evidence="13" id="KW-0325">Glycoprotein</keyword>
<dbReference type="GO" id="GO:2000344">
    <property type="term" value="P:positive regulation of acrosome reaction"/>
    <property type="evidence" value="ECO:0007669"/>
    <property type="project" value="UniProtKB-UniRule"/>
</dbReference>
<keyword evidence="8" id="KW-0812">Transmembrane</keyword>
<comment type="similarity">
    <text evidence="2 14">Belongs to the ZP domain family. ZPC subfamily.</text>
</comment>
<evidence type="ECO:0000256" key="15">
    <source>
        <dbReference type="SAM" id="MobiDB-lite"/>
    </source>
</evidence>
<feature type="domain" description="ZP" evidence="16">
    <location>
        <begin position="85"/>
        <end position="345"/>
    </location>
</feature>
<dbReference type="PROSITE" id="PS51034">
    <property type="entry name" value="ZP_2"/>
    <property type="match status" value="1"/>
</dbReference>
<dbReference type="GO" id="GO:0035805">
    <property type="term" value="C:egg coat"/>
    <property type="evidence" value="ECO:0007669"/>
    <property type="project" value="UniProtKB-SubCell"/>
</dbReference>
<comment type="subcellular location">
    <subcellularLocation>
        <location evidence="1">Secreted</location>
        <location evidence="1">Extracellular space</location>
        <location evidence="1">Extracellular matrix</location>
    </subcellularLocation>
    <subcellularLocation>
        <location evidence="14">Zona pellucida</location>
    </subcellularLocation>
    <subcellularLocation>
        <location evidence="14">Cell membrane</location>
        <topology evidence="14">Single-pass type I membrane protein</topology>
    </subcellularLocation>
</comment>
<comment type="domain">
    <text evidence="14">The ZP domain is involved in the polymerization of the ZP proteins to form the zona pellucida.</text>
</comment>
<reference evidence="17 18" key="2">
    <citation type="submission" date="2019-01" db="EMBL/GenBank/DDBJ databases">
        <title>A chromosome length genome reference of the Java medaka (oryzias javanicus).</title>
        <authorList>
            <person name="Herpin A."/>
            <person name="Takehana Y."/>
            <person name="Naruse K."/>
            <person name="Ansai S."/>
            <person name="Kawaguchi M."/>
        </authorList>
    </citation>
    <scope>NUCLEOTIDE SEQUENCE [LARGE SCALE GENOMIC DNA]</scope>
    <source>
        <strain evidence="17">RS831</strain>
        <tissue evidence="17">Whole body</tissue>
    </source>
</reference>
<evidence type="ECO:0000256" key="9">
    <source>
        <dbReference type="ARBA" id="ARBA00022729"/>
    </source>
</evidence>
<dbReference type="Gene3D" id="2.60.40.3210">
    <property type="entry name" value="Zona pellucida, ZP-N domain"/>
    <property type="match status" value="1"/>
</dbReference>
<dbReference type="InterPro" id="IPR042235">
    <property type="entry name" value="ZP-C_dom"/>
</dbReference>
<keyword evidence="9 14" id="KW-0732">Signal</keyword>
<keyword evidence="10" id="KW-1133">Transmembrane helix</keyword>
<comment type="function">
    <text evidence="14">Component of the zona pellucida, an extracellular matrix surrounding oocytes which mediates sperm binding, induction of the acrosome reaction and prevents post-fertilization polyspermy. The zona pellucida is composed of 3 to 4 glycoproteins, ZP1, ZP2, ZP3, and ZP4. ZP3 is essential for sperm binding and zona matrix formation.</text>
</comment>
<keyword evidence="7 14" id="KW-0165">Cleavage on pair of basic residues</keyword>
<evidence type="ECO:0000256" key="8">
    <source>
        <dbReference type="ARBA" id="ARBA00022692"/>
    </source>
</evidence>
<dbReference type="GO" id="GO:0035803">
    <property type="term" value="P:egg coat formation"/>
    <property type="evidence" value="ECO:0007669"/>
    <property type="project" value="UniProtKB-UniRule"/>
</dbReference>
<dbReference type="GO" id="GO:0032190">
    <property type="term" value="F:acrosin binding"/>
    <property type="evidence" value="ECO:0007669"/>
    <property type="project" value="TreeGrafter"/>
</dbReference>
<evidence type="ECO:0000256" key="12">
    <source>
        <dbReference type="ARBA" id="ARBA00023157"/>
    </source>
</evidence>
<evidence type="ECO:0000256" key="10">
    <source>
        <dbReference type="ARBA" id="ARBA00022989"/>
    </source>
</evidence>
<dbReference type="Gene3D" id="2.60.40.4100">
    <property type="entry name" value="Zona pellucida, ZP-C domain"/>
    <property type="match status" value="1"/>
</dbReference>
<evidence type="ECO:0000256" key="6">
    <source>
        <dbReference type="ARBA" id="ARBA00022530"/>
    </source>
</evidence>
<dbReference type="InterPro" id="IPR055356">
    <property type="entry name" value="ZP-N"/>
</dbReference>
<dbReference type="InterPro" id="IPR001507">
    <property type="entry name" value="ZP_dom"/>
</dbReference>
<gene>
    <name evidence="17" type="ORF">OJAV_G00056930</name>
</gene>
<accession>A0A3S2MBI5</accession>
<dbReference type="OrthoDB" id="8880842at2759"/>
<dbReference type="FunFam" id="2.60.40.3210:FF:000001">
    <property type="entry name" value="Zona pellucida sperm-binding protein 3"/>
    <property type="match status" value="1"/>
</dbReference>
<evidence type="ECO:0000256" key="7">
    <source>
        <dbReference type="ARBA" id="ARBA00022685"/>
    </source>
</evidence>
<feature type="chain" id="PRO_5025710363" description="Zona pellucida sperm-binding protein 3" evidence="14">
    <location>
        <begin position="22"/>
        <end position="421"/>
    </location>
</feature>
<dbReference type="GO" id="GO:0007339">
    <property type="term" value="P:binding of sperm to zona pellucida"/>
    <property type="evidence" value="ECO:0007669"/>
    <property type="project" value="UniProtKB-UniRule"/>
</dbReference>
<dbReference type="SMART" id="SM00241">
    <property type="entry name" value="ZP"/>
    <property type="match status" value="1"/>
</dbReference>
<dbReference type="PANTHER" id="PTHR11576:SF2">
    <property type="entry name" value="ZONA PELLUCIDA SPERM-BINDING PROTEIN 3"/>
    <property type="match status" value="1"/>
</dbReference>
<name>A0A3S2MBI5_ORYJA</name>
<dbReference type="PANTHER" id="PTHR11576">
    <property type="entry name" value="ZONA PELLUCIDA SPERM-BINDING PROTEIN 3"/>
    <property type="match status" value="1"/>
</dbReference>
<feature type="signal peptide" evidence="14">
    <location>
        <begin position="1"/>
        <end position="21"/>
    </location>
</feature>
<dbReference type="Proteomes" id="UP000283210">
    <property type="component" value="Chromosome 6"/>
</dbReference>
<dbReference type="GO" id="GO:0005886">
    <property type="term" value="C:plasma membrane"/>
    <property type="evidence" value="ECO:0007669"/>
    <property type="project" value="UniProtKB-SubCell"/>
</dbReference>
<feature type="region of interest" description="Disordered" evidence="15">
    <location>
        <begin position="52"/>
        <end position="73"/>
    </location>
</feature>
<sequence>MMKFTAVCLVVLALLDGFCDAQTGFGKPAYPPPGSKKPPQDPVQQKLIPEKELTWKYPADPQPEPKPVGPLEQRYPVPAATVAVDCREDLAHVEAKKDLFGIGQFIDPADLTLGKCPAVAEDPSAQVLIFQSALQDCGSSLTMTEDSLVYTFTLNYNPQALGSAPVVRTSQAVVIVECHYPRKHNVSSLALDPLWVPFSAAKMAEEFLYFSLKLTTDDFQFERPSYQYFLGDMIHIEATVKQYFHVPLRVYVDRCVATLSPDANSSPSYAFIDNFGCMLDGRITGSDSKFVSRPAENKLNFQLEAFRFQGADSGMIYITCHVKATSAAYPLDAEHKACSYVNGWREVSGADPVCAPCESSGFTAHTNTAVSPGTSIISGGGHGSGKPSDPSRKVRAASKSEVLEWQGDVTLGPIPIEERRI</sequence>
<reference evidence="17 18" key="1">
    <citation type="submission" date="2018-11" db="EMBL/GenBank/DDBJ databases">
        <authorList>
            <person name="Lopez-Roques C."/>
            <person name="Donnadieu C."/>
            <person name="Bouchez O."/>
            <person name="Klopp C."/>
            <person name="Cabau C."/>
            <person name="Zahm M."/>
        </authorList>
    </citation>
    <scope>NUCLEOTIDE SEQUENCE [LARGE SCALE GENOMIC DNA]</scope>
    <source>
        <strain evidence="17">RS831</strain>
        <tissue evidence="17">Whole body</tissue>
    </source>
</reference>
<evidence type="ECO:0000256" key="5">
    <source>
        <dbReference type="ARBA" id="ARBA00022525"/>
    </source>
</evidence>
<proteinExistence type="inferred from homology"/>
<evidence type="ECO:0000256" key="13">
    <source>
        <dbReference type="ARBA" id="ARBA00023180"/>
    </source>
</evidence>
<organism evidence="17 18">
    <name type="scientific">Oryzias javanicus</name>
    <name type="common">Javanese ricefish</name>
    <name type="synonym">Aplocheilus javanicus</name>
    <dbReference type="NCBI Taxonomy" id="123683"/>
    <lineage>
        <taxon>Eukaryota</taxon>
        <taxon>Metazoa</taxon>
        <taxon>Chordata</taxon>
        <taxon>Craniata</taxon>
        <taxon>Vertebrata</taxon>
        <taxon>Euteleostomi</taxon>
        <taxon>Actinopterygii</taxon>
        <taxon>Neopterygii</taxon>
        <taxon>Teleostei</taxon>
        <taxon>Neoteleostei</taxon>
        <taxon>Acanthomorphata</taxon>
        <taxon>Ovalentaria</taxon>
        <taxon>Atherinomorphae</taxon>
        <taxon>Beloniformes</taxon>
        <taxon>Adrianichthyidae</taxon>
        <taxon>Oryziinae</taxon>
        <taxon>Oryzias</taxon>
    </lineage>
</organism>
<evidence type="ECO:0000256" key="11">
    <source>
        <dbReference type="ARBA" id="ARBA00023136"/>
    </source>
</evidence>
<evidence type="ECO:0000313" key="18">
    <source>
        <dbReference type="Proteomes" id="UP000283210"/>
    </source>
</evidence>
<feature type="region of interest" description="Disordered" evidence="15">
    <location>
        <begin position="373"/>
        <end position="399"/>
    </location>
</feature>
<dbReference type="OMA" id="PSYAFID"/>
<dbReference type="AlphaFoldDB" id="A0A3S2MBI5"/>
<keyword evidence="12 14" id="KW-1015">Disulfide bond</keyword>
<keyword evidence="18" id="KW-1185">Reference proteome</keyword>
<evidence type="ECO:0000259" key="16">
    <source>
        <dbReference type="PROSITE" id="PS51034"/>
    </source>
</evidence>
<dbReference type="EMBL" id="CM012442">
    <property type="protein sequence ID" value="RVE71953.1"/>
    <property type="molecule type" value="Genomic_DNA"/>
</dbReference>
<dbReference type="GO" id="GO:0035804">
    <property type="term" value="F:structural constituent of egg coat"/>
    <property type="evidence" value="ECO:0007669"/>
    <property type="project" value="UniProtKB-UniRule"/>
</dbReference>
<dbReference type="InterPro" id="IPR055355">
    <property type="entry name" value="ZP-C"/>
</dbReference>
<evidence type="ECO:0000256" key="2">
    <source>
        <dbReference type="ARBA" id="ARBA00006735"/>
    </source>
</evidence>
<evidence type="ECO:0000256" key="14">
    <source>
        <dbReference type="RuleBase" id="RU367066"/>
    </source>
</evidence>
<dbReference type="PRINTS" id="PR00023">
    <property type="entry name" value="ZPELLUCIDA"/>
</dbReference>
<keyword evidence="11" id="KW-0472">Membrane</keyword>
<keyword evidence="6 14" id="KW-0272">Extracellular matrix</keyword>
<dbReference type="FunFam" id="2.60.40.4100:FF:000002">
    <property type="entry name" value="Zona pellucida sperm-binding protein 3"/>
    <property type="match status" value="1"/>
</dbReference>
<protein>
    <recommendedName>
        <fullName evidence="3 14">Zona pellucida sperm-binding protein 3</fullName>
    </recommendedName>
</protein>
<keyword evidence="4 14" id="KW-1003">Cell membrane</keyword>
<dbReference type="InterPro" id="IPR048290">
    <property type="entry name" value="ZP_chr"/>
</dbReference>
<dbReference type="Pfam" id="PF00100">
    <property type="entry name" value="Zona_pellucida"/>
    <property type="match status" value="1"/>
</dbReference>
<evidence type="ECO:0000256" key="3">
    <source>
        <dbReference type="ARBA" id="ARBA00017980"/>
    </source>
</evidence>